<evidence type="ECO:0000313" key="2">
    <source>
        <dbReference type="Proteomes" id="UP000250043"/>
    </source>
</evidence>
<protein>
    <submittedName>
        <fullName evidence="1">Uncharacterized protein</fullName>
    </submittedName>
</protein>
<evidence type="ECO:0000313" key="1">
    <source>
        <dbReference type="EMBL" id="OCH83568.1"/>
    </source>
</evidence>
<reference evidence="1 2" key="1">
    <citation type="submission" date="2016-07" db="EMBL/GenBank/DDBJ databases">
        <title>Draft genome of the white-rot fungus Obba rivulosa 3A-2.</title>
        <authorList>
            <consortium name="DOE Joint Genome Institute"/>
            <person name="Miettinen O."/>
            <person name="Riley R."/>
            <person name="Acob R."/>
            <person name="Barry K."/>
            <person name="Cullen D."/>
            <person name="De Vries R."/>
            <person name="Hainaut M."/>
            <person name="Hatakka A."/>
            <person name="Henrissat B."/>
            <person name="Hilden K."/>
            <person name="Kuo R."/>
            <person name="Labutti K."/>
            <person name="Lipzen A."/>
            <person name="Makela M.R."/>
            <person name="Sandor L."/>
            <person name="Spatafora J.W."/>
            <person name="Grigoriev I.V."/>
            <person name="Hibbett D.S."/>
        </authorList>
    </citation>
    <scope>NUCLEOTIDE SEQUENCE [LARGE SCALE GENOMIC DNA]</scope>
    <source>
        <strain evidence="1 2">3A-2</strain>
    </source>
</reference>
<keyword evidence="2" id="KW-1185">Reference proteome</keyword>
<dbReference type="Proteomes" id="UP000250043">
    <property type="component" value="Unassembled WGS sequence"/>
</dbReference>
<dbReference type="AlphaFoldDB" id="A0A8E2AFK5"/>
<feature type="non-terminal residue" evidence="1">
    <location>
        <position position="159"/>
    </location>
</feature>
<name>A0A8E2AFK5_9APHY</name>
<accession>A0A8E2AFK5</accession>
<sequence length="159" mass="18224">MRTRQIYMRKVTGHLKSPSKVSTRQNLSQCLRSSVISAGMSTRKVHTPRLSRPSTSCLAALACTSCLRTASSRQQRRIRTLLLRMYKVSARDHRLWVSYSTVISAEHQLERCKQFGPSRHRLLFPKHPCRLLLDLRFSHLVFGFLLPLVSCRHTCSSCG</sequence>
<gene>
    <name evidence="1" type="ORF">OBBRIDRAFT_892188</name>
</gene>
<proteinExistence type="predicted"/>
<dbReference type="EMBL" id="KV722985">
    <property type="protein sequence ID" value="OCH83568.1"/>
    <property type="molecule type" value="Genomic_DNA"/>
</dbReference>
<organism evidence="1 2">
    <name type="scientific">Obba rivulosa</name>
    <dbReference type="NCBI Taxonomy" id="1052685"/>
    <lineage>
        <taxon>Eukaryota</taxon>
        <taxon>Fungi</taxon>
        <taxon>Dikarya</taxon>
        <taxon>Basidiomycota</taxon>
        <taxon>Agaricomycotina</taxon>
        <taxon>Agaricomycetes</taxon>
        <taxon>Polyporales</taxon>
        <taxon>Gelatoporiaceae</taxon>
        <taxon>Obba</taxon>
    </lineage>
</organism>